<keyword evidence="1" id="KW-1133">Transmembrane helix</keyword>
<organism evidence="3">
    <name type="scientific">Schistosoma curassoni</name>
    <dbReference type="NCBI Taxonomy" id="6186"/>
    <lineage>
        <taxon>Eukaryota</taxon>
        <taxon>Metazoa</taxon>
        <taxon>Spiralia</taxon>
        <taxon>Lophotrochozoa</taxon>
        <taxon>Platyhelminthes</taxon>
        <taxon>Trematoda</taxon>
        <taxon>Digenea</taxon>
        <taxon>Strigeidida</taxon>
        <taxon>Schistosomatoidea</taxon>
        <taxon>Schistosomatidae</taxon>
        <taxon>Schistosoma</taxon>
    </lineage>
</organism>
<dbReference type="AlphaFoldDB" id="A0A183JKI2"/>
<dbReference type="WBParaSite" id="SCUD_0000321301-mRNA-1">
    <property type="protein sequence ID" value="SCUD_0000321301-mRNA-1"/>
    <property type="gene ID" value="SCUD_0000321301"/>
</dbReference>
<keyword evidence="1" id="KW-0812">Transmembrane</keyword>
<evidence type="ECO:0000313" key="3">
    <source>
        <dbReference type="WBParaSite" id="SCUD_0000321301-mRNA-1"/>
    </source>
</evidence>
<feature type="chain" id="PRO_5008151317" evidence="2">
    <location>
        <begin position="22"/>
        <end position="95"/>
    </location>
</feature>
<reference evidence="3" key="1">
    <citation type="submission" date="2016-06" db="UniProtKB">
        <authorList>
            <consortium name="WormBaseParasite"/>
        </authorList>
    </citation>
    <scope>IDENTIFICATION</scope>
</reference>
<accession>A0A183JKI2</accession>
<name>A0A183JKI2_9TREM</name>
<feature type="transmembrane region" description="Helical" evidence="1">
    <location>
        <begin position="68"/>
        <end position="94"/>
    </location>
</feature>
<feature type="signal peptide" evidence="2">
    <location>
        <begin position="1"/>
        <end position="21"/>
    </location>
</feature>
<proteinExistence type="predicted"/>
<keyword evidence="2" id="KW-0732">Signal</keyword>
<evidence type="ECO:0000256" key="1">
    <source>
        <dbReference type="SAM" id="Phobius"/>
    </source>
</evidence>
<evidence type="ECO:0000256" key="2">
    <source>
        <dbReference type="SAM" id="SignalP"/>
    </source>
</evidence>
<sequence length="95" mass="11020">LKTIVDFIFLSFCLSLPSSLCVDTHKQQQRVAVFNRSLSLCACILCITRSSFYYQLSRRKKIISARVLLLIPYVKYSIFLCIFTLFSFGSIFFLD</sequence>
<keyword evidence="1" id="KW-0472">Membrane</keyword>
<protein>
    <submittedName>
        <fullName evidence="3">Secreted protein</fullName>
    </submittedName>
</protein>